<evidence type="ECO:0000256" key="3">
    <source>
        <dbReference type="SAM" id="SignalP"/>
    </source>
</evidence>
<dbReference type="EMBL" id="QEAP01000041">
    <property type="protein sequence ID" value="TPX76606.1"/>
    <property type="molecule type" value="Genomic_DNA"/>
</dbReference>
<dbReference type="SUPFAM" id="SSF51055">
    <property type="entry name" value="Carbohydrate binding domain"/>
    <property type="match status" value="1"/>
</dbReference>
<reference evidence="5 6" key="1">
    <citation type="journal article" date="2019" name="Sci. Rep.">
        <title>Comparative genomics of chytrid fungi reveal insights into the obligate biotrophic and pathogenic lifestyle of Synchytrium endobioticum.</title>
        <authorList>
            <person name="van de Vossenberg B.T.L.H."/>
            <person name="Warris S."/>
            <person name="Nguyen H.D.T."/>
            <person name="van Gent-Pelzer M.P.E."/>
            <person name="Joly D.L."/>
            <person name="van de Geest H.C."/>
            <person name="Bonants P.J.M."/>
            <person name="Smith D.S."/>
            <person name="Levesque C.A."/>
            <person name="van der Lee T.A.J."/>
        </authorList>
    </citation>
    <scope>NUCLEOTIDE SEQUENCE [LARGE SCALE GENOMIC DNA]</scope>
    <source>
        <strain evidence="5 6">CBS 675.73</strain>
    </source>
</reference>
<evidence type="ECO:0000313" key="6">
    <source>
        <dbReference type="Proteomes" id="UP000320333"/>
    </source>
</evidence>
<dbReference type="OrthoDB" id="2141993at2759"/>
<protein>
    <recommendedName>
        <fullName evidence="4">Chitin-binding type-3 domain-containing protein</fullName>
    </recommendedName>
</protein>
<feature type="region of interest" description="Disordered" evidence="2">
    <location>
        <begin position="134"/>
        <end position="201"/>
    </location>
</feature>
<dbReference type="GO" id="GO:0030246">
    <property type="term" value="F:carbohydrate binding"/>
    <property type="evidence" value="ECO:0007669"/>
    <property type="project" value="InterPro"/>
</dbReference>
<dbReference type="InterPro" id="IPR008964">
    <property type="entry name" value="Invasin/intimin_cell_adhesion"/>
</dbReference>
<feature type="domain" description="Chitin-binding type-3" evidence="4">
    <location>
        <begin position="28"/>
        <end position="72"/>
    </location>
</feature>
<comment type="caution">
    <text evidence="5">The sequence shown here is derived from an EMBL/GenBank/DDBJ whole genome shotgun (WGS) entry which is preliminary data.</text>
</comment>
<dbReference type="SMART" id="SM00495">
    <property type="entry name" value="ChtBD3"/>
    <property type="match status" value="2"/>
</dbReference>
<evidence type="ECO:0000256" key="2">
    <source>
        <dbReference type="SAM" id="MobiDB-lite"/>
    </source>
</evidence>
<evidence type="ECO:0000259" key="4">
    <source>
        <dbReference type="SMART" id="SM00495"/>
    </source>
</evidence>
<dbReference type="AlphaFoldDB" id="A0A507FMR7"/>
<keyword evidence="1" id="KW-0378">Hydrolase</keyword>
<dbReference type="InterPro" id="IPR036573">
    <property type="entry name" value="CBM_sf_5/12"/>
</dbReference>
<feature type="compositionally biased region" description="Low complexity" evidence="2">
    <location>
        <begin position="140"/>
        <end position="153"/>
    </location>
</feature>
<feature type="chain" id="PRO_5021503899" description="Chitin-binding type-3 domain-containing protein" evidence="3">
    <location>
        <begin position="23"/>
        <end position="586"/>
    </location>
</feature>
<dbReference type="Gene3D" id="2.10.10.20">
    <property type="entry name" value="Carbohydrate-binding module superfamily 5/12"/>
    <property type="match status" value="1"/>
</dbReference>
<name>A0A507FMR7_9FUNG</name>
<dbReference type="SUPFAM" id="SSF49373">
    <property type="entry name" value="Invasin/intimin cell-adhesion fragments"/>
    <property type="match status" value="1"/>
</dbReference>
<organism evidence="5 6">
    <name type="scientific">Chytriomyces confervae</name>
    <dbReference type="NCBI Taxonomy" id="246404"/>
    <lineage>
        <taxon>Eukaryota</taxon>
        <taxon>Fungi</taxon>
        <taxon>Fungi incertae sedis</taxon>
        <taxon>Chytridiomycota</taxon>
        <taxon>Chytridiomycota incertae sedis</taxon>
        <taxon>Chytridiomycetes</taxon>
        <taxon>Chytridiales</taxon>
        <taxon>Chytriomycetaceae</taxon>
        <taxon>Chytriomyces</taxon>
    </lineage>
</organism>
<dbReference type="InterPro" id="IPR003610">
    <property type="entry name" value="CBM5/12"/>
</dbReference>
<sequence>MACHQNLLAIVTLALCGVLAVAETSACFPAYQMGANYADGATVSYQSANFKLVNRQWKQLGTCTVDAAPLPLNTPKGPAGGDCFVAWNPSKAPYFKGDKVSYKNMNYESAWWVGSYDVPGASQYNGWVSKGACTSANDETTSTVRATSTSASSKQTKPILTSSTASESSSTKVTSRSLGRPSSTASKESPPASKPTTTVKVYSSTPTTAVAATKSPAPAPANACPVGSRIRAVTSQRLQARVGSIHGNVLYDPSNESNNPYRPTSIQVQVTGSDGKAIQSCPITWTVQQATTHGWVYPESEATDNSGQASAFWVAGTQTSGPQILSASIINADNTVSTVTFSSSVTPHKTRANSIHVNWDSPTWTKFRMDLVPHAWPASTYYEAIGIQNGYCGIQNDRILFSMWEKGGKNPEVIRKHEKATCADFGGEGTGIQCRVYRTPAVDVTYTFEMTVADAPGGLQDYTVSVKDGASGEVTEIATLRFQGRQDNRGAYGFVEDFYEQTESCLEAAVRAVTFKNVEYVDAKSGKSVRMGEKNAYGTAVFTPNHNEVCVNYKFNFENGEFWAGSGGVDMGTPLNMPGGDSVYRQ</sequence>
<accession>A0A507FMR7</accession>
<feature type="domain" description="Chitin-binding type-3" evidence="4">
    <location>
        <begin position="84"/>
        <end position="130"/>
    </location>
</feature>
<dbReference type="GO" id="GO:0004553">
    <property type="term" value="F:hydrolase activity, hydrolyzing O-glycosyl compounds"/>
    <property type="evidence" value="ECO:0007669"/>
    <property type="project" value="InterPro"/>
</dbReference>
<dbReference type="GO" id="GO:0005576">
    <property type="term" value="C:extracellular region"/>
    <property type="evidence" value="ECO:0007669"/>
    <property type="project" value="InterPro"/>
</dbReference>
<evidence type="ECO:0000313" key="5">
    <source>
        <dbReference type="EMBL" id="TPX76606.1"/>
    </source>
</evidence>
<dbReference type="Proteomes" id="UP000320333">
    <property type="component" value="Unassembled WGS sequence"/>
</dbReference>
<keyword evidence="3" id="KW-0732">Signal</keyword>
<dbReference type="InterPro" id="IPR021862">
    <property type="entry name" value="DUF3472"/>
</dbReference>
<dbReference type="GO" id="GO:0005975">
    <property type="term" value="P:carbohydrate metabolic process"/>
    <property type="evidence" value="ECO:0007669"/>
    <property type="project" value="InterPro"/>
</dbReference>
<proteinExistence type="predicted"/>
<dbReference type="CDD" id="cd12215">
    <property type="entry name" value="ChiC_BD"/>
    <property type="match status" value="1"/>
</dbReference>
<keyword evidence="6" id="KW-1185">Reference proteome</keyword>
<gene>
    <name evidence="5" type="ORF">CcCBS67573_g02103</name>
</gene>
<feature type="compositionally biased region" description="Low complexity" evidence="2">
    <location>
        <begin position="161"/>
        <end position="177"/>
    </location>
</feature>
<feature type="signal peptide" evidence="3">
    <location>
        <begin position="1"/>
        <end position="22"/>
    </location>
</feature>
<dbReference type="Pfam" id="PF11958">
    <property type="entry name" value="DUF3472"/>
    <property type="match status" value="1"/>
</dbReference>
<evidence type="ECO:0000256" key="1">
    <source>
        <dbReference type="ARBA" id="ARBA00022801"/>
    </source>
</evidence>